<comment type="caution">
    <text evidence="1">The sequence shown here is derived from an EMBL/GenBank/DDBJ whole genome shotgun (WGS) entry which is preliminary data.</text>
</comment>
<dbReference type="PANTHER" id="PTHR43591">
    <property type="entry name" value="METHYLTRANSFERASE"/>
    <property type="match status" value="1"/>
</dbReference>
<dbReference type="CDD" id="cd02440">
    <property type="entry name" value="AdoMet_MTases"/>
    <property type="match status" value="1"/>
</dbReference>
<dbReference type="GO" id="GO:0008168">
    <property type="term" value="F:methyltransferase activity"/>
    <property type="evidence" value="ECO:0007669"/>
    <property type="project" value="TreeGrafter"/>
</dbReference>
<dbReference type="EMBL" id="CAJNJQ010001523">
    <property type="protein sequence ID" value="CAE7141757.1"/>
    <property type="molecule type" value="Genomic_DNA"/>
</dbReference>
<dbReference type="AlphaFoldDB" id="A0A8H3AXR4"/>
<reference evidence="1" key="1">
    <citation type="submission" date="2021-01" db="EMBL/GenBank/DDBJ databases">
        <authorList>
            <person name="Kaushik A."/>
        </authorList>
    </citation>
    <scope>NUCLEOTIDE SEQUENCE</scope>
    <source>
        <strain evidence="2">AG5</strain>
        <strain evidence="1">Type strain: AG8-Rh-89/</strain>
    </source>
</reference>
<name>A0A8H3AXR4_9AGAM</name>
<dbReference type="SUPFAM" id="SSF53335">
    <property type="entry name" value="S-adenosyl-L-methionine-dependent methyltransferases"/>
    <property type="match status" value="1"/>
</dbReference>
<proteinExistence type="predicted"/>
<dbReference type="Pfam" id="PF13489">
    <property type="entry name" value="Methyltransf_23"/>
    <property type="match status" value="1"/>
</dbReference>
<evidence type="ECO:0000313" key="2">
    <source>
        <dbReference type="EMBL" id="CAE7141757.1"/>
    </source>
</evidence>
<gene>
    <name evidence="1" type="ORF">RDB_LOCUS32054</name>
    <name evidence="2" type="ORF">RDB_LOCUS75730</name>
</gene>
<dbReference type="Proteomes" id="UP000663827">
    <property type="component" value="Unassembled WGS sequence"/>
</dbReference>
<dbReference type="InterPro" id="IPR029063">
    <property type="entry name" value="SAM-dependent_MTases_sf"/>
</dbReference>
<evidence type="ECO:0000313" key="1">
    <source>
        <dbReference type="EMBL" id="CAE6442974.1"/>
    </source>
</evidence>
<dbReference type="Gene3D" id="3.40.50.150">
    <property type="entry name" value="Vaccinia Virus protein VP39"/>
    <property type="match status" value="1"/>
</dbReference>
<sequence length="339" mass="38858">MADANDPLNPDVLPPSPQLVPISSTEYPNYFFPYQRRYFPLYRHPQDARNDPQVQLPSVLPIDRYDMERRTVLHNLVNLGLGHKNWFGPFERHLFPPEGRLVVDVGSNNGRWIEDVSEEVPHAVHFRGIEIFPSSPTEAANNNVRFEVYDFQREQIRHGDASVDVAHARFQNFHIQDWDKFLKDAARCLKPGGLFMSGELDISLEYPDGQAANATATTQLYHQVQRIMVDRGYTPDIGSQMVEKLNTIRDSAGNLLFTNVGSDVFTLPMSANNPIVADREISALSMEYLDRLAKSLRPFLLSTGQVRVEVDGLLQRHREEIRQVSAWMKYRVAWAERRA</sequence>
<dbReference type="Proteomes" id="UP000663850">
    <property type="component" value="Unassembled WGS sequence"/>
</dbReference>
<dbReference type="EMBL" id="CAJMWZ010001804">
    <property type="protein sequence ID" value="CAE6442974.1"/>
    <property type="molecule type" value="Genomic_DNA"/>
</dbReference>
<dbReference type="PANTHER" id="PTHR43591:SF24">
    <property type="entry name" value="2-METHOXY-6-POLYPRENYL-1,4-BENZOQUINOL METHYLASE, MITOCHONDRIAL"/>
    <property type="match status" value="1"/>
</dbReference>
<evidence type="ECO:0000313" key="3">
    <source>
        <dbReference type="Proteomes" id="UP000663850"/>
    </source>
</evidence>
<protein>
    <recommendedName>
        <fullName evidence="4">Methyltransferase type 11 domain-containing protein</fullName>
    </recommendedName>
</protein>
<evidence type="ECO:0008006" key="4">
    <source>
        <dbReference type="Google" id="ProtNLM"/>
    </source>
</evidence>
<organism evidence="1 3">
    <name type="scientific">Rhizoctonia solani</name>
    <dbReference type="NCBI Taxonomy" id="456999"/>
    <lineage>
        <taxon>Eukaryota</taxon>
        <taxon>Fungi</taxon>
        <taxon>Dikarya</taxon>
        <taxon>Basidiomycota</taxon>
        <taxon>Agaricomycotina</taxon>
        <taxon>Agaricomycetes</taxon>
        <taxon>Cantharellales</taxon>
        <taxon>Ceratobasidiaceae</taxon>
        <taxon>Rhizoctonia</taxon>
    </lineage>
</organism>
<accession>A0A8H3AXR4</accession>